<accession>F4RJG6</accession>
<comment type="similarity">
    <text evidence="2">Belongs to the ODC antizyme family.</text>
</comment>
<evidence type="ECO:0000256" key="5">
    <source>
        <dbReference type="ARBA" id="ARBA00022758"/>
    </source>
</evidence>
<evidence type="ECO:0000313" key="7">
    <source>
        <dbReference type="Proteomes" id="UP000001072"/>
    </source>
</evidence>
<evidence type="ECO:0000256" key="3">
    <source>
        <dbReference type="ARBA" id="ARBA00011486"/>
    </source>
</evidence>
<organism evidence="7">
    <name type="scientific">Melampsora larici-populina (strain 98AG31 / pathotype 3-4-7)</name>
    <name type="common">Poplar leaf rust fungus</name>
    <dbReference type="NCBI Taxonomy" id="747676"/>
    <lineage>
        <taxon>Eukaryota</taxon>
        <taxon>Fungi</taxon>
        <taxon>Dikarya</taxon>
        <taxon>Basidiomycota</taxon>
        <taxon>Pucciniomycotina</taxon>
        <taxon>Pucciniomycetes</taxon>
        <taxon>Pucciniales</taxon>
        <taxon>Melampsoraceae</taxon>
        <taxon>Melampsora</taxon>
    </lineage>
</organism>
<dbReference type="RefSeq" id="XP_007409404.1">
    <property type="nucleotide sequence ID" value="XM_007409342.1"/>
</dbReference>
<keyword evidence="5" id="KW-0688">Ribosomal frameshifting</keyword>
<dbReference type="GeneID" id="18931899"/>
<comment type="subunit">
    <text evidence="3">Interacts with ODC and thereby sterically blocks ODC homodimerization.</text>
</comment>
<dbReference type="InterPro" id="IPR016181">
    <property type="entry name" value="Acyl_CoA_acyltransferase"/>
</dbReference>
<dbReference type="HOGENOM" id="CLU_071661_0_0_1"/>
<dbReference type="VEuPathDB" id="FungiDB:MELLADRAFT_71684"/>
<evidence type="ECO:0000313" key="6">
    <source>
        <dbReference type="EMBL" id="EGG07497.1"/>
    </source>
</evidence>
<dbReference type="GO" id="GO:0075523">
    <property type="term" value="P:viral translational frameshifting"/>
    <property type="evidence" value="ECO:0007669"/>
    <property type="project" value="UniProtKB-KW"/>
</dbReference>
<dbReference type="OrthoDB" id="5959761at2759"/>
<keyword evidence="7" id="KW-1185">Reference proteome</keyword>
<proteinExistence type="inferred from homology"/>
<dbReference type="InterPro" id="IPR038581">
    <property type="entry name" value="ODC_AZ_sf"/>
</dbReference>
<dbReference type="STRING" id="747676.F4RJG6"/>
<gene>
    <name evidence="6" type="ORF">MELLADRAFT_71684</name>
</gene>
<dbReference type="AlphaFoldDB" id="F4RJG6"/>
<evidence type="ECO:0000256" key="2">
    <source>
        <dbReference type="ARBA" id="ARBA00008796"/>
    </source>
</evidence>
<dbReference type="GO" id="GO:0045732">
    <property type="term" value="P:positive regulation of protein catabolic process"/>
    <property type="evidence" value="ECO:0007669"/>
    <property type="project" value="TreeGrafter"/>
</dbReference>
<dbReference type="InterPro" id="IPR002993">
    <property type="entry name" value="ODC_AZ"/>
</dbReference>
<dbReference type="Gene3D" id="3.40.630.60">
    <property type="match status" value="1"/>
</dbReference>
<dbReference type="InParanoid" id="F4RJG6"/>
<dbReference type="GO" id="GO:0005737">
    <property type="term" value="C:cytoplasm"/>
    <property type="evidence" value="ECO:0007669"/>
    <property type="project" value="TreeGrafter"/>
</dbReference>
<dbReference type="GO" id="GO:0005634">
    <property type="term" value="C:nucleus"/>
    <property type="evidence" value="ECO:0007669"/>
    <property type="project" value="TreeGrafter"/>
</dbReference>
<protein>
    <recommendedName>
        <fullName evidence="4">Ornithine decarboxylase antizyme</fullName>
    </recommendedName>
</protein>
<name>F4RJG6_MELLP</name>
<dbReference type="KEGG" id="mlr:MELLADRAFT_71684"/>
<evidence type="ECO:0000256" key="1">
    <source>
        <dbReference type="ARBA" id="ARBA00002307"/>
    </source>
</evidence>
<evidence type="ECO:0000256" key="4">
    <source>
        <dbReference type="ARBA" id="ARBA00017712"/>
    </source>
</evidence>
<dbReference type="Proteomes" id="UP000001072">
    <property type="component" value="Unassembled WGS sequence"/>
</dbReference>
<dbReference type="PANTHER" id="PTHR10279">
    <property type="entry name" value="ORNITHINE DECARBOXYLASE ANTIZYME"/>
    <property type="match status" value="1"/>
</dbReference>
<comment type="function">
    <text evidence="1">Ornithine decarboxylase (ODC) antizyme protein that negatively regulates ODC activity and intracellular polyamine biosynthesis in response to increased intracellular polyamine levels. Binds to ODC monomers, inhibiting the assembly of the functional ODC homodimer, and targets the monomers for ubiquitin-independent proteolytic destruction by the 26S proteasome.</text>
</comment>
<dbReference type="GO" id="GO:0008073">
    <property type="term" value="F:ornithine decarboxylase inhibitor activity"/>
    <property type="evidence" value="ECO:0007669"/>
    <property type="project" value="InterPro"/>
</dbReference>
<dbReference type="Pfam" id="PF02100">
    <property type="entry name" value="ODC_AZ"/>
    <property type="match status" value="1"/>
</dbReference>
<dbReference type="PANTHER" id="PTHR10279:SF10">
    <property type="entry name" value="ORNITHINE DECARBOXYLASE ANTIZYME"/>
    <property type="match status" value="1"/>
</dbReference>
<dbReference type="SUPFAM" id="SSF55729">
    <property type="entry name" value="Acyl-CoA N-acyltransferases (Nat)"/>
    <property type="match status" value="1"/>
</dbReference>
<reference evidence="7" key="1">
    <citation type="journal article" date="2011" name="Proc. Natl. Acad. Sci. U.S.A.">
        <title>Obligate biotrophy features unraveled by the genomic analysis of rust fungi.</title>
        <authorList>
            <person name="Duplessis S."/>
            <person name="Cuomo C.A."/>
            <person name="Lin Y.-C."/>
            <person name="Aerts A."/>
            <person name="Tisserant E."/>
            <person name="Veneault-Fourrey C."/>
            <person name="Joly D.L."/>
            <person name="Hacquard S."/>
            <person name="Amselem J."/>
            <person name="Cantarel B.L."/>
            <person name="Chiu R."/>
            <person name="Coutinho P.M."/>
            <person name="Feau N."/>
            <person name="Field M."/>
            <person name="Frey P."/>
            <person name="Gelhaye E."/>
            <person name="Goldberg J."/>
            <person name="Grabherr M.G."/>
            <person name="Kodira C.D."/>
            <person name="Kohler A."/>
            <person name="Kuees U."/>
            <person name="Lindquist E.A."/>
            <person name="Lucas S.M."/>
            <person name="Mago R."/>
            <person name="Mauceli E."/>
            <person name="Morin E."/>
            <person name="Murat C."/>
            <person name="Pangilinan J.L."/>
            <person name="Park R."/>
            <person name="Pearson M."/>
            <person name="Quesneville H."/>
            <person name="Rouhier N."/>
            <person name="Sakthikumar S."/>
            <person name="Salamov A.A."/>
            <person name="Schmutz J."/>
            <person name="Selles B."/>
            <person name="Shapiro H."/>
            <person name="Tanguay P."/>
            <person name="Tuskan G.A."/>
            <person name="Henrissat B."/>
            <person name="Van de Peer Y."/>
            <person name="Rouze P."/>
            <person name="Ellis J.G."/>
            <person name="Dodds P.N."/>
            <person name="Schein J.E."/>
            <person name="Zhong S."/>
            <person name="Hamelin R.C."/>
            <person name="Grigoriev I.V."/>
            <person name="Szabo L.J."/>
            <person name="Martin F."/>
        </authorList>
    </citation>
    <scope>NUCLEOTIDE SEQUENCE [LARGE SCALE GENOMIC DNA]</scope>
    <source>
        <strain evidence="7">98AG31 / pathotype 3-4-7</strain>
    </source>
</reference>
<dbReference type="EMBL" id="GL883104">
    <property type="protein sequence ID" value="EGG07497.1"/>
    <property type="molecule type" value="Genomic_DNA"/>
</dbReference>
<dbReference type="eggNOG" id="KOG4387">
    <property type="taxonomic scope" value="Eukaryota"/>
</dbReference>
<sequence length="229" mass="24714">MPPDLGGRDRHVRDVTAPFFQNPSRTLFVNFPVSSPITPDSTPPNSHSLLQMKSNSTSPSVEDIGLNMFNSQSVHSIHANITSTPMLSPSPSSDSFSFDSMVSSCPDSKSLDHVFPYGLKEVEGIHNITATLPGGLQGVLVDKNSGTRSIYIFGLNAPSMSKQCVKALLVEILDLADEKLEADEVIVVLDKHQSGMRELLQGLLYVGGNVIRNQEDPVADSVVLIGIEL</sequence>